<feature type="transmembrane region" description="Helical" evidence="1">
    <location>
        <begin position="137"/>
        <end position="156"/>
    </location>
</feature>
<reference evidence="2 3" key="1">
    <citation type="submission" date="2018-05" db="EMBL/GenBank/DDBJ databases">
        <title>Complete Genome Sequence of the Nonylphenol-Degrading Bacterium Sphingobium amiense DSM 16289T.</title>
        <authorList>
            <person name="Ootsuka M."/>
            <person name="Nishizawa T."/>
            <person name="Ohta H."/>
        </authorList>
    </citation>
    <scope>NUCLEOTIDE SEQUENCE [LARGE SCALE GENOMIC DNA]</scope>
    <source>
        <strain evidence="2 3">DSM 16289</strain>
    </source>
</reference>
<evidence type="ECO:0000256" key="1">
    <source>
        <dbReference type="SAM" id="Phobius"/>
    </source>
</evidence>
<accession>A0A494WAZ3</accession>
<keyword evidence="2" id="KW-0378">Hydrolase</keyword>
<gene>
    <name evidence="2" type="ORF">SAMIE_1033580</name>
</gene>
<organism evidence="2 3">
    <name type="scientific">Sphingobium amiense</name>
    <dbReference type="NCBI Taxonomy" id="135719"/>
    <lineage>
        <taxon>Bacteria</taxon>
        <taxon>Pseudomonadati</taxon>
        <taxon>Pseudomonadota</taxon>
        <taxon>Alphaproteobacteria</taxon>
        <taxon>Sphingomonadales</taxon>
        <taxon>Sphingomonadaceae</taxon>
        <taxon>Sphingobium</taxon>
    </lineage>
</organism>
<dbReference type="InterPro" id="IPR007404">
    <property type="entry name" value="YdjM-like"/>
</dbReference>
<keyword evidence="1" id="KW-1133">Transmembrane helix</keyword>
<evidence type="ECO:0000313" key="2">
    <source>
        <dbReference type="EMBL" id="BBD99857.1"/>
    </source>
</evidence>
<dbReference type="Proteomes" id="UP000279959">
    <property type="component" value="Chromosome"/>
</dbReference>
<keyword evidence="3" id="KW-1185">Reference proteome</keyword>
<keyword evidence="1" id="KW-0812">Transmembrane</keyword>
<feature type="transmembrane region" description="Helical" evidence="1">
    <location>
        <begin position="99"/>
        <end position="125"/>
    </location>
</feature>
<feature type="transmembrane region" description="Helical" evidence="1">
    <location>
        <begin position="59"/>
        <end position="78"/>
    </location>
</feature>
<dbReference type="Pfam" id="PF04307">
    <property type="entry name" value="YdjM"/>
    <property type="match status" value="1"/>
</dbReference>
<dbReference type="AlphaFoldDB" id="A0A494WAZ3"/>
<dbReference type="EMBL" id="AP018664">
    <property type="protein sequence ID" value="BBD99857.1"/>
    <property type="molecule type" value="Genomic_DNA"/>
</dbReference>
<dbReference type="InterPro" id="IPR053170">
    <property type="entry name" value="Transcription_regulator"/>
</dbReference>
<dbReference type="GO" id="GO:0016787">
    <property type="term" value="F:hydrolase activity"/>
    <property type="evidence" value="ECO:0007669"/>
    <property type="project" value="UniProtKB-KW"/>
</dbReference>
<dbReference type="PANTHER" id="PTHR40031:SF1">
    <property type="entry name" value="MEMBRANE-BOUND METAL-DEPENDENT HYDROLASE"/>
    <property type="match status" value="1"/>
</dbReference>
<sequence>MDNLTHSMVGWTLGRAGLKSKTRKATAALVLGSNLPDIDVFFGWLPWASLATHRGFSHSLLGGTVILPAILAALLWLLDRWQSGRGAERLTGRMDVRWLFALSYAGAVIHSLMDLQTVYAVQLFLPLTSRWFHTETLFIIDGVILAILIAAVWLSRRGERSGGQWRRPALWGLIALAGYIGLNGAVSLAARHSVTAHLGFHPDALYARSVPFRFWERELVWRDRGRIGMATFDPLRSLSTPDAIQPLFPDRMRDPLTLRAIKGAPRLKPFLLWSTMPVAIVRKSRCEASIELGDARFMAVGAPGALPAIRPFAEPPVVVPLPTPKCRPRG</sequence>
<name>A0A494WAZ3_9SPHN</name>
<dbReference type="RefSeq" id="WP_066696062.1">
    <property type="nucleotide sequence ID" value="NZ_AP018664.1"/>
</dbReference>
<feature type="transmembrane region" description="Helical" evidence="1">
    <location>
        <begin position="168"/>
        <end position="190"/>
    </location>
</feature>
<proteinExistence type="predicted"/>
<evidence type="ECO:0000313" key="3">
    <source>
        <dbReference type="Proteomes" id="UP000279959"/>
    </source>
</evidence>
<protein>
    <submittedName>
        <fullName evidence="2">Metal-dependent hydrolase</fullName>
    </submittedName>
</protein>
<dbReference type="KEGG" id="sami:SAMIE_1033580"/>
<keyword evidence="1" id="KW-0472">Membrane</keyword>
<dbReference type="PANTHER" id="PTHR40031">
    <property type="entry name" value="HYPOTHETICAL MEMBRANE SPANNING PROTEIN"/>
    <property type="match status" value="1"/>
</dbReference>